<evidence type="ECO:0000256" key="1">
    <source>
        <dbReference type="SAM" id="MobiDB-lite"/>
    </source>
</evidence>
<feature type="transmembrane region" description="Helical" evidence="2">
    <location>
        <begin position="47"/>
        <end position="65"/>
    </location>
</feature>
<keyword evidence="2" id="KW-1133">Transmembrane helix</keyword>
<evidence type="ECO:0000313" key="3">
    <source>
        <dbReference type="EMBL" id="KPQ43911.1"/>
    </source>
</evidence>
<feature type="compositionally biased region" description="Low complexity" evidence="1">
    <location>
        <begin position="261"/>
        <end position="276"/>
    </location>
</feature>
<feature type="compositionally biased region" description="Pro residues" evidence="1">
    <location>
        <begin position="246"/>
        <end position="260"/>
    </location>
</feature>
<protein>
    <submittedName>
        <fullName evidence="3">Uncharacterized protein</fullName>
    </submittedName>
</protein>
<proteinExistence type="predicted"/>
<name>A0A0P8AHK3_9EURY</name>
<sequence length="369" mass="39140">MNIGILGIGIAITFAIIALSAVILYLGFRIKETFREEKSLKIQFAKTFFLIGILFLAGGVFYFFAQAIAPQKLPNDNNASKIIESGAYAKNGSVYLGVSYPANIRTDDSYTISFVTNNPSTKVIHNAAIKLVGLSLLEAKSNFIIVSDSLYLGDISPGETKGYLLLKAPSKPVILEGSLIFQSKDTDTVAQSVKINVLETALLPAPTNTPNSSSPGSKGMPWYNIIWPSAPASSISISIPASSTPAPNPTSTPTPAPNLTPGPAATPASNSTSSTPTPTPAPTPTPDPTATPEPVSPTPTPTPRPDCYPRTGLSDTYPDTRSDCYSRPDLPGTRSGNSGSKEGKKELKKNWEDIIPKLTSPLKNSGKKW</sequence>
<evidence type="ECO:0000256" key="2">
    <source>
        <dbReference type="SAM" id="Phobius"/>
    </source>
</evidence>
<comment type="caution">
    <text evidence="3">The sequence shown here is derived from an EMBL/GenBank/DDBJ whole genome shotgun (WGS) entry which is preliminary data.</text>
</comment>
<feature type="compositionally biased region" description="Pro residues" evidence="1">
    <location>
        <begin position="277"/>
        <end position="306"/>
    </location>
</feature>
<accession>A0A0P8AHK3</accession>
<gene>
    <name evidence="3" type="ORF">MPEBLZ_01494</name>
</gene>
<dbReference type="Proteomes" id="UP000050360">
    <property type="component" value="Unassembled WGS sequence"/>
</dbReference>
<feature type="compositionally biased region" description="Basic and acidic residues" evidence="1">
    <location>
        <begin position="341"/>
        <end position="355"/>
    </location>
</feature>
<evidence type="ECO:0000313" key="4">
    <source>
        <dbReference type="Proteomes" id="UP000050360"/>
    </source>
</evidence>
<reference evidence="3 4" key="1">
    <citation type="submission" date="2015-09" db="EMBL/GenBank/DDBJ databases">
        <title>A metagenomics-based metabolic model of nitrate-dependent anaerobic oxidation of methane by Methanoperedens-like archaea.</title>
        <authorList>
            <person name="Arshad A."/>
            <person name="Speth D.R."/>
            <person name="De Graaf R.M."/>
            <person name="Op Den Camp H.J."/>
            <person name="Jetten M.S."/>
            <person name="Welte C.U."/>
        </authorList>
    </citation>
    <scope>NUCLEOTIDE SEQUENCE [LARGE SCALE GENOMIC DNA]</scope>
</reference>
<keyword evidence="2" id="KW-0812">Transmembrane</keyword>
<organism evidence="3 4">
    <name type="scientific">Candidatus Methanoperedens nitratireducens</name>
    <dbReference type="NCBI Taxonomy" id="1392998"/>
    <lineage>
        <taxon>Archaea</taxon>
        <taxon>Methanobacteriati</taxon>
        <taxon>Methanobacteriota</taxon>
        <taxon>Stenosarchaea group</taxon>
        <taxon>Methanomicrobia</taxon>
        <taxon>Methanosarcinales</taxon>
        <taxon>ANME-2 cluster</taxon>
        <taxon>Candidatus Methanoperedentaceae</taxon>
        <taxon>Candidatus Methanoperedens</taxon>
    </lineage>
</organism>
<feature type="region of interest" description="Disordered" evidence="1">
    <location>
        <begin position="238"/>
        <end position="369"/>
    </location>
</feature>
<dbReference type="EMBL" id="LKCM01000120">
    <property type="protein sequence ID" value="KPQ43911.1"/>
    <property type="molecule type" value="Genomic_DNA"/>
</dbReference>
<feature type="transmembrane region" description="Helical" evidence="2">
    <location>
        <begin position="6"/>
        <end position="26"/>
    </location>
</feature>
<dbReference type="AlphaFoldDB" id="A0A0P8AHK3"/>
<keyword evidence="2" id="KW-0472">Membrane</keyword>